<comment type="similarity">
    <text evidence="1">Belongs to the DMRT family.</text>
</comment>
<sequence length="474" mass="53857">MSMLDDKKRSPKCARCRNHGFDSSLKGHKGYCRWRDCMCPKCVLIVERQRVLAAQVALRRQQMQESKQRPGPLPRGDGFSTKTQLSPNEALQRTKENEIKVENIENKPSVVSPGPEHKPKSPNIKEFKEKLPKMTGRPSIPSLSPHQAYSPPFYYRKPIFFKEPPSAFQMWAPHLTKARFHGSPREMQRFTPYPSPPPPTVPSSSECHRGVDRPCYIDEYCTKKSFVYPPPANMRHEYISHSNPVFQSKTKEPVDLNNNKATTKGPKSPHYSPVGRISPQSNNDLSSPSSYGRQRSPFMDRRSPSYIDHHGRSPYGERRSPIYLERRSPPSFDSKHSPIPDRFTKEGASPTPGVTSPKDTSKTDSHANTPSIEMLARLFPRHQTTTLKNVLSNCNNDPVRAIEEILDRVPAEDNNNNNSINQKLPPVKNTYSAKRNEPIIDNKHGSNDDLSNLAKAFDIPVSEEKIRSPKVVHW</sequence>
<evidence type="ECO:0000313" key="9">
    <source>
        <dbReference type="EnsemblMetazoa" id="CLYHEMP000389.1"/>
    </source>
</evidence>
<keyword evidence="4 6" id="KW-0238">DNA-binding</keyword>
<feature type="compositionally biased region" description="Basic and acidic residues" evidence="7">
    <location>
        <begin position="115"/>
        <end position="124"/>
    </location>
</feature>
<accession>A0A7M5UIN5</accession>
<evidence type="ECO:0000256" key="7">
    <source>
        <dbReference type="SAM" id="MobiDB-lite"/>
    </source>
</evidence>
<reference evidence="9" key="1">
    <citation type="submission" date="2021-01" db="UniProtKB">
        <authorList>
            <consortium name="EnsemblMetazoa"/>
        </authorList>
    </citation>
    <scope>IDENTIFICATION</scope>
</reference>
<dbReference type="InterPro" id="IPR005173">
    <property type="entry name" value="DMA"/>
</dbReference>
<dbReference type="Pfam" id="PF00751">
    <property type="entry name" value="DM"/>
    <property type="match status" value="1"/>
</dbReference>
<feature type="compositionally biased region" description="Basic and acidic residues" evidence="7">
    <location>
        <begin position="92"/>
        <end position="105"/>
    </location>
</feature>
<evidence type="ECO:0000256" key="4">
    <source>
        <dbReference type="ARBA" id="ARBA00023125"/>
    </source>
</evidence>
<organism evidence="9 10">
    <name type="scientific">Clytia hemisphaerica</name>
    <dbReference type="NCBI Taxonomy" id="252671"/>
    <lineage>
        <taxon>Eukaryota</taxon>
        <taxon>Metazoa</taxon>
        <taxon>Cnidaria</taxon>
        <taxon>Hydrozoa</taxon>
        <taxon>Hydroidolina</taxon>
        <taxon>Leptothecata</taxon>
        <taxon>Obeliida</taxon>
        <taxon>Clytiidae</taxon>
        <taxon>Clytia</taxon>
    </lineage>
</organism>
<feature type="compositionally biased region" description="Polar residues" evidence="7">
    <location>
        <begin position="80"/>
        <end position="91"/>
    </location>
</feature>
<evidence type="ECO:0000256" key="1">
    <source>
        <dbReference type="ARBA" id="ARBA00006834"/>
    </source>
</evidence>
<dbReference type="InterPro" id="IPR026607">
    <property type="entry name" value="DMRT"/>
</dbReference>
<dbReference type="InterPro" id="IPR036407">
    <property type="entry name" value="DM_DNA-bd_sf"/>
</dbReference>
<dbReference type="AlphaFoldDB" id="A0A7M5UIN5"/>
<dbReference type="PANTHER" id="PTHR12322">
    <property type="entry name" value="DOUBLESEX AND MAB-3 RELATED TRANSCRIPTION FACTOR DMRT"/>
    <property type="match status" value="1"/>
</dbReference>
<dbReference type="EnsemblMetazoa" id="CLYHEMT000389.1">
    <property type="protein sequence ID" value="CLYHEMP000389.1"/>
    <property type="gene ID" value="CLYHEMG000389"/>
</dbReference>
<evidence type="ECO:0000256" key="6">
    <source>
        <dbReference type="PROSITE-ProRule" id="PRU00070"/>
    </source>
</evidence>
<feature type="region of interest" description="Disordered" evidence="7">
    <location>
        <begin position="62"/>
        <end position="124"/>
    </location>
</feature>
<evidence type="ECO:0000256" key="5">
    <source>
        <dbReference type="ARBA" id="ARBA00023242"/>
    </source>
</evidence>
<keyword evidence="5 6" id="KW-0539">Nucleus</keyword>
<dbReference type="GO" id="GO:0000978">
    <property type="term" value="F:RNA polymerase II cis-regulatory region sequence-specific DNA binding"/>
    <property type="evidence" value="ECO:0007669"/>
    <property type="project" value="TreeGrafter"/>
</dbReference>
<name>A0A7M5UIN5_9CNID</name>
<evidence type="ECO:0000256" key="3">
    <source>
        <dbReference type="ARBA" id="ARBA00022833"/>
    </source>
</evidence>
<dbReference type="GO" id="GO:0046872">
    <property type="term" value="F:metal ion binding"/>
    <property type="evidence" value="ECO:0007669"/>
    <property type="project" value="UniProtKB-KW"/>
</dbReference>
<evidence type="ECO:0000259" key="8">
    <source>
        <dbReference type="PROSITE" id="PS50809"/>
    </source>
</evidence>
<dbReference type="PANTHER" id="PTHR12322:SF116">
    <property type="entry name" value="DOUBLESEX-MAB RELATED 99B"/>
    <property type="match status" value="1"/>
</dbReference>
<keyword evidence="3 6" id="KW-0862">Zinc</keyword>
<dbReference type="SMART" id="SM00301">
    <property type="entry name" value="DM"/>
    <property type="match status" value="1"/>
</dbReference>
<dbReference type="Pfam" id="PF03474">
    <property type="entry name" value="DMA"/>
    <property type="match status" value="1"/>
</dbReference>
<evidence type="ECO:0000313" key="10">
    <source>
        <dbReference type="Proteomes" id="UP000594262"/>
    </source>
</evidence>
<dbReference type="OrthoDB" id="6162476at2759"/>
<feature type="region of interest" description="Disordered" evidence="7">
    <location>
        <begin position="244"/>
        <end position="367"/>
    </location>
</feature>
<proteinExistence type="inferred from homology"/>
<feature type="compositionally biased region" description="Basic and acidic residues" evidence="7">
    <location>
        <begin position="298"/>
        <end position="345"/>
    </location>
</feature>
<dbReference type="GO" id="GO:0000981">
    <property type="term" value="F:DNA-binding transcription factor activity, RNA polymerase II-specific"/>
    <property type="evidence" value="ECO:0007669"/>
    <property type="project" value="TreeGrafter"/>
</dbReference>
<dbReference type="GO" id="GO:0005634">
    <property type="term" value="C:nucleus"/>
    <property type="evidence" value="ECO:0007669"/>
    <property type="project" value="UniProtKB-SubCell"/>
</dbReference>
<dbReference type="SUPFAM" id="SSF82927">
    <property type="entry name" value="Cysteine-rich DNA binding domain, (DM domain)"/>
    <property type="match status" value="1"/>
</dbReference>
<feature type="compositionally biased region" description="Polar residues" evidence="7">
    <location>
        <begin position="278"/>
        <end position="293"/>
    </location>
</feature>
<keyword evidence="10" id="KW-1185">Reference proteome</keyword>
<comment type="subcellular location">
    <subcellularLocation>
        <location evidence="6">Nucleus</location>
    </subcellularLocation>
</comment>
<dbReference type="PROSITE" id="PS50809">
    <property type="entry name" value="DM_2"/>
    <property type="match status" value="1"/>
</dbReference>
<protein>
    <recommendedName>
        <fullName evidence="8">DM domain-containing protein</fullName>
    </recommendedName>
</protein>
<dbReference type="Gene3D" id="4.10.1040.10">
    <property type="entry name" value="DM DNA-binding domain"/>
    <property type="match status" value="1"/>
</dbReference>
<dbReference type="Proteomes" id="UP000594262">
    <property type="component" value="Unplaced"/>
</dbReference>
<dbReference type="RefSeq" id="XP_066919641.1">
    <property type="nucleotide sequence ID" value="XM_067063540.1"/>
</dbReference>
<feature type="DNA-binding region" description="DM" evidence="6">
    <location>
        <begin position="13"/>
        <end position="60"/>
    </location>
</feature>
<dbReference type="GeneID" id="136806959"/>
<feature type="domain" description="DM" evidence="8">
    <location>
        <begin position="13"/>
        <end position="60"/>
    </location>
</feature>
<dbReference type="FunFam" id="4.10.1040.10:FF:000001">
    <property type="entry name" value="doublesex- and mab-3-related transcription factor 1"/>
    <property type="match status" value="1"/>
</dbReference>
<dbReference type="InterPro" id="IPR001275">
    <property type="entry name" value="DM_DNA-bd"/>
</dbReference>
<keyword evidence="2 6" id="KW-0479">Metal-binding</keyword>
<dbReference type="PROSITE" id="PS40000">
    <property type="entry name" value="DM_1"/>
    <property type="match status" value="1"/>
</dbReference>
<evidence type="ECO:0000256" key="2">
    <source>
        <dbReference type="ARBA" id="ARBA00022723"/>
    </source>
</evidence>
<dbReference type="GO" id="GO:0007548">
    <property type="term" value="P:sex differentiation"/>
    <property type="evidence" value="ECO:0007669"/>
    <property type="project" value="TreeGrafter"/>
</dbReference>